<evidence type="ECO:0000259" key="1">
    <source>
        <dbReference type="Pfam" id="PF01370"/>
    </source>
</evidence>
<organism evidence="2">
    <name type="scientific">marine metagenome</name>
    <dbReference type="NCBI Taxonomy" id="408172"/>
    <lineage>
        <taxon>unclassified sequences</taxon>
        <taxon>metagenomes</taxon>
        <taxon>ecological metagenomes</taxon>
    </lineage>
</organism>
<dbReference type="AlphaFoldDB" id="A0A382UEF1"/>
<sequence>MKVFVAGGAGYIGSICVEELLNAGHEVTVLDNLSEGHRVAVDERAQFIEGCLSKRETTLDAVASCGAEAVM</sequence>
<dbReference type="InterPro" id="IPR001509">
    <property type="entry name" value="Epimerase_deHydtase"/>
</dbReference>
<dbReference type="SUPFAM" id="SSF51735">
    <property type="entry name" value="NAD(P)-binding Rossmann-fold domains"/>
    <property type="match status" value="1"/>
</dbReference>
<feature type="domain" description="NAD-dependent epimerase/dehydratase" evidence="1">
    <location>
        <begin position="3"/>
        <end position="71"/>
    </location>
</feature>
<protein>
    <recommendedName>
        <fullName evidence="1">NAD-dependent epimerase/dehydratase domain-containing protein</fullName>
    </recommendedName>
</protein>
<dbReference type="EMBL" id="UINC01143606">
    <property type="protein sequence ID" value="SVD32620.1"/>
    <property type="molecule type" value="Genomic_DNA"/>
</dbReference>
<evidence type="ECO:0000313" key="2">
    <source>
        <dbReference type="EMBL" id="SVD32620.1"/>
    </source>
</evidence>
<reference evidence="2" key="1">
    <citation type="submission" date="2018-05" db="EMBL/GenBank/DDBJ databases">
        <authorList>
            <person name="Lanie J.A."/>
            <person name="Ng W.-L."/>
            <person name="Kazmierczak K.M."/>
            <person name="Andrzejewski T.M."/>
            <person name="Davidsen T.M."/>
            <person name="Wayne K.J."/>
            <person name="Tettelin H."/>
            <person name="Glass J.I."/>
            <person name="Rusch D."/>
            <person name="Podicherti R."/>
            <person name="Tsui H.-C.T."/>
            <person name="Winkler M.E."/>
        </authorList>
    </citation>
    <scope>NUCLEOTIDE SEQUENCE</scope>
</reference>
<dbReference type="Pfam" id="PF01370">
    <property type="entry name" value="Epimerase"/>
    <property type="match status" value="1"/>
</dbReference>
<accession>A0A382UEF1</accession>
<name>A0A382UEF1_9ZZZZ</name>
<gene>
    <name evidence="2" type="ORF">METZ01_LOCUS385474</name>
</gene>
<dbReference type="Gene3D" id="3.40.50.720">
    <property type="entry name" value="NAD(P)-binding Rossmann-like Domain"/>
    <property type="match status" value="1"/>
</dbReference>
<dbReference type="InterPro" id="IPR036291">
    <property type="entry name" value="NAD(P)-bd_dom_sf"/>
</dbReference>
<feature type="non-terminal residue" evidence="2">
    <location>
        <position position="71"/>
    </location>
</feature>
<proteinExistence type="predicted"/>